<accession>A0AAY4CAL5</accession>
<evidence type="ECO:0000313" key="15">
    <source>
        <dbReference type="Proteomes" id="UP000694580"/>
    </source>
</evidence>
<dbReference type="GO" id="GO:0035861">
    <property type="term" value="C:site of double-strand break"/>
    <property type="evidence" value="ECO:0007669"/>
    <property type="project" value="TreeGrafter"/>
</dbReference>
<dbReference type="SMART" id="SM00184">
    <property type="entry name" value="RING"/>
    <property type="match status" value="1"/>
</dbReference>
<dbReference type="InterPro" id="IPR013083">
    <property type="entry name" value="Znf_RING/FYVE/PHD"/>
</dbReference>
<comment type="subcellular location">
    <subcellularLocation>
        <location evidence="2">Nucleus</location>
    </subcellularLocation>
</comment>
<keyword evidence="10" id="KW-0539">Nucleus</keyword>
<evidence type="ECO:0000256" key="11">
    <source>
        <dbReference type="PROSITE-ProRule" id="PRU00175"/>
    </source>
</evidence>
<protein>
    <recommendedName>
        <fullName evidence="3">RING-type E3 ubiquitin transferase</fullName>
        <ecNumber evidence="3">2.3.2.27</ecNumber>
    </recommendedName>
</protein>
<keyword evidence="9" id="KW-0862">Zinc</keyword>
<feature type="region of interest" description="Disordered" evidence="12">
    <location>
        <begin position="90"/>
        <end position="109"/>
    </location>
</feature>
<proteinExistence type="predicted"/>
<evidence type="ECO:0000256" key="12">
    <source>
        <dbReference type="SAM" id="MobiDB-lite"/>
    </source>
</evidence>
<evidence type="ECO:0000313" key="14">
    <source>
        <dbReference type="Ensembl" id="ENSDCDP00010029789.1"/>
    </source>
</evidence>
<dbReference type="PANTHER" id="PTHR23328:SF2">
    <property type="entry name" value="E3 UBIQUITIN-PROTEIN LIGASE RNF169"/>
    <property type="match status" value="1"/>
</dbReference>
<evidence type="ECO:0000256" key="7">
    <source>
        <dbReference type="ARBA" id="ARBA00022771"/>
    </source>
</evidence>
<evidence type="ECO:0000256" key="10">
    <source>
        <dbReference type="ARBA" id="ARBA00023242"/>
    </source>
</evidence>
<evidence type="ECO:0000256" key="6">
    <source>
        <dbReference type="ARBA" id="ARBA00022763"/>
    </source>
</evidence>
<dbReference type="PANTHER" id="PTHR23328">
    <property type="entry name" value="RING-TYPE DOMAIN-CONTAINING PROTEIN"/>
    <property type="match status" value="1"/>
</dbReference>
<keyword evidence="7 11" id="KW-0863">Zinc-finger</keyword>
<dbReference type="Pfam" id="PF15227">
    <property type="entry name" value="zf-C3HC4_4"/>
    <property type="match status" value="1"/>
</dbReference>
<reference evidence="14" key="2">
    <citation type="submission" date="2025-08" db="UniProtKB">
        <authorList>
            <consortium name="Ensembl"/>
        </authorList>
    </citation>
    <scope>IDENTIFICATION</scope>
</reference>
<sequence>MGRAGPAAAPRPPSMDDVRCPVCADILLEPVTMPCGHSACLHCFERSSCCPRCRLRVSSWARKRSREKGLVNAELWDVVRRSYPEKCQRRLEQRDGQAAGEGGRLYSDS</sequence>
<dbReference type="GO" id="GO:0061630">
    <property type="term" value="F:ubiquitin protein ligase activity"/>
    <property type="evidence" value="ECO:0007669"/>
    <property type="project" value="UniProtKB-EC"/>
</dbReference>
<dbReference type="InterPro" id="IPR051657">
    <property type="entry name" value="RNF168/RNF169_E3_ubiq-ligase"/>
</dbReference>
<dbReference type="PROSITE" id="PS50089">
    <property type="entry name" value="ZF_RING_2"/>
    <property type="match status" value="1"/>
</dbReference>
<dbReference type="GeneTree" id="ENSGT00940000153680"/>
<evidence type="ECO:0000256" key="1">
    <source>
        <dbReference type="ARBA" id="ARBA00000900"/>
    </source>
</evidence>
<reference evidence="14 15" key="1">
    <citation type="submission" date="2020-06" db="EMBL/GenBank/DDBJ databases">
        <authorList>
            <consortium name="Wellcome Sanger Institute Data Sharing"/>
        </authorList>
    </citation>
    <scope>NUCLEOTIDE SEQUENCE [LARGE SCALE GENOMIC DNA]</scope>
</reference>
<evidence type="ECO:0000256" key="3">
    <source>
        <dbReference type="ARBA" id="ARBA00012483"/>
    </source>
</evidence>
<dbReference type="Proteomes" id="UP000694580">
    <property type="component" value="Chromosome 19"/>
</dbReference>
<keyword evidence="15" id="KW-1185">Reference proteome</keyword>
<dbReference type="Ensembl" id="ENSDCDT00010036951.1">
    <property type="protein sequence ID" value="ENSDCDP00010029789.1"/>
    <property type="gene ID" value="ENSDCDG00010019057.1"/>
</dbReference>
<organism evidence="14 15">
    <name type="scientific">Denticeps clupeoides</name>
    <name type="common">denticle herring</name>
    <dbReference type="NCBI Taxonomy" id="299321"/>
    <lineage>
        <taxon>Eukaryota</taxon>
        <taxon>Metazoa</taxon>
        <taxon>Chordata</taxon>
        <taxon>Craniata</taxon>
        <taxon>Vertebrata</taxon>
        <taxon>Euteleostomi</taxon>
        <taxon>Actinopterygii</taxon>
        <taxon>Neopterygii</taxon>
        <taxon>Teleostei</taxon>
        <taxon>Clupei</taxon>
        <taxon>Clupeiformes</taxon>
        <taxon>Denticipitoidei</taxon>
        <taxon>Denticipitidae</taxon>
        <taxon>Denticeps</taxon>
    </lineage>
</organism>
<dbReference type="GO" id="GO:0005634">
    <property type="term" value="C:nucleus"/>
    <property type="evidence" value="ECO:0007669"/>
    <property type="project" value="UniProtKB-SubCell"/>
</dbReference>
<comment type="catalytic activity">
    <reaction evidence="1">
        <text>S-ubiquitinyl-[E2 ubiquitin-conjugating enzyme]-L-cysteine + [acceptor protein]-L-lysine = [E2 ubiquitin-conjugating enzyme]-L-cysteine + N(6)-ubiquitinyl-[acceptor protein]-L-lysine.</text>
        <dbReference type="EC" id="2.3.2.27"/>
    </reaction>
</comment>
<reference evidence="14" key="3">
    <citation type="submission" date="2025-09" db="UniProtKB">
        <authorList>
            <consortium name="Ensembl"/>
        </authorList>
    </citation>
    <scope>IDENTIFICATION</scope>
</reference>
<keyword evidence="4" id="KW-0808">Transferase</keyword>
<dbReference type="SUPFAM" id="SSF57850">
    <property type="entry name" value="RING/U-box"/>
    <property type="match status" value="1"/>
</dbReference>
<evidence type="ECO:0000256" key="9">
    <source>
        <dbReference type="ARBA" id="ARBA00022833"/>
    </source>
</evidence>
<feature type="domain" description="RING-type" evidence="13">
    <location>
        <begin position="20"/>
        <end position="54"/>
    </location>
</feature>
<keyword evidence="6" id="KW-0227">DNA damage</keyword>
<dbReference type="Gene3D" id="3.30.40.10">
    <property type="entry name" value="Zinc/RING finger domain, C3HC4 (zinc finger)"/>
    <property type="match status" value="1"/>
</dbReference>
<dbReference type="GO" id="GO:0031491">
    <property type="term" value="F:nucleosome binding"/>
    <property type="evidence" value="ECO:0007669"/>
    <property type="project" value="TreeGrafter"/>
</dbReference>
<dbReference type="EC" id="2.3.2.27" evidence="3"/>
<dbReference type="GO" id="GO:0008270">
    <property type="term" value="F:zinc ion binding"/>
    <property type="evidence" value="ECO:0007669"/>
    <property type="project" value="UniProtKB-KW"/>
</dbReference>
<dbReference type="GO" id="GO:0006302">
    <property type="term" value="P:double-strand break repair"/>
    <property type="evidence" value="ECO:0007669"/>
    <property type="project" value="TreeGrafter"/>
</dbReference>
<name>A0AAY4CAL5_9TELE</name>
<evidence type="ECO:0000256" key="4">
    <source>
        <dbReference type="ARBA" id="ARBA00022679"/>
    </source>
</evidence>
<evidence type="ECO:0000256" key="5">
    <source>
        <dbReference type="ARBA" id="ARBA00022723"/>
    </source>
</evidence>
<dbReference type="InterPro" id="IPR001841">
    <property type="entry name" value="Znf_RING"/>
</dbReference>
<evidence type="ECO:0000256" key="8">
    <source>
        <dbReference type="ARBA" id="ARBA00022786"/>
    </source>
</evidence>
<keyword evidence="5" id="KW-0479">Metal-binding</keyword>
<evidence type="ECO:0000256" key="2">
    <source>
        <dbReference type="ARBA" id="ARBA00004123"/>
    </source>
</evidence>
<keyword evidence="8" id="KW-0833">Ubl conjugation pathway</keyword>
<evidence type="ECO:0000259" key="13">
    <source>
        <dbReference type="PROSITE" id="PS50089"/>
    </source>
</evidence>
<dbReference type="AlphaFoldDB" id="A0AAY4CAL5"/>